<gene>
    <name evidence="2" type="ORF">GKQ51_22930</name>
</gene>
<feature type="transmembrane region" description="Helical" evidence="1">
    <location>
        <begin position="9"/>
        <end position="29"/>
    </location>
</feature>
<evidence type="ECO:0000256" key="1">
    <source>
        <dbReference type="SAM" id="Phobius"/>
    </source>
</evidence>
<reference evidence="2 3" key="1">
    <citation type="submission" date="2020-12" db="EMBL/GenBank/DDBJ databases">
        <title>Genomic Analysis and Response surface optimization of nitrogen-fixing conditions for A. chroococcum strain HR1, Isolation from rhizosphere soil.</title>
        <authorList>
            <person name="Li J."/>
            <person name="Yang H."/>
            <person name="Liu H."/>
            <person name="Wang C."/>
            <person name="Tian Y."/>
            <person name="Lu X.Y."/>
        </authorList>
    </citation>
    <scope>NUCLEOTIDE SEQUENCE [LARGE SCALE GENOMIC DNA]</scope>
    <source>
        <strain evidence="2 3">HR1</strain>
        <plasmid evidence="2 3">unnamed1</plasmid>
    </source>
</reference>
<dbReference type="CDD" id="cd20897">
    <property type="entry name" value="Smlt3025-like"/>
    <property type="match status" value="1"/>
</dbReference>
<dbReference type="Proteomes" id="UP000596192">
    <property type="component" value="Plasmid unnamed1"/>
</dbReference>
<keyword evidence="1" id="KW-0472">Membrane</keyword>
<keyword evidence="1" id="KW-0812">Transmembrane</keyword>
<dbReference type="RefSeq" id="WP_198868150.1">
    <property type="nucleotide sequence ID" value="NZ_CP066311.1"/>
</dbReference>
<dbReference type="EMBL" id="CP066311">
    <property type="protein sequence ID" value="QQE91070.1"/>
    <property type="molecule type" value="Genomic_DNA"/>
</dbReference>
<dbReference type="AlphaFoldDB" id="A0AAP9YGW4"/>
<dbReference type="InterPro" id="IPR049732">
    <property type="entry name" value="Smlt3025-like"/>
</dbReference>
<keyword evidence="1" id="KW-1133">Transmembrane helix</keyword>
<keyword evidence="2" id="KW-0614">Plasmid</keyword>
<protein>
    <submittedName>
        <fullName evidence="2">Uncharacterized protein</fullName>
    </submittedName>
</protein>
<proteinExistence type="predicted"/>
<geneLocation type="plasmid" evidence="2 3">
    <name>unnamed1</name>
</geneLocation>
<accession>A0AAP9YGW4</accession>
<evidence type="ECO:0000313" key="2">
    <source>
        <dbReference type="EMBL" id="QQE91070.1"/>
    </source>
</evidence>
<sequence>MRQNRLWRIFWWFFLLLICVAILVGYLAWKVQAIESLVFGLQSPQMALAQYTPKDVIGDLGGLKVRIPKYCAEYVEYDADPGFGERRKGSVSERTFESKLRSFGIDARFPEMKCKQSKEMREDYRYQFLKPDNAWVSIGINAGEIYPGVEAANRHAKLVISSIDKKTEFWVDNYEKIPSLVFGLDAYVVTGIDPYSGRPARESEKTKDKFFSYGEAGTADTYISCGRTYVSGGVATCSMGFSMEPKAKVLVNVRFARSRLPQWREIRQATIYFLASFEFHGEYFGRSSSQELRVK</sequence>
<name>A0AAP9YGW4_9GAMM</name>
<evidence type="ECO:0000313" key="3">
    <source>
        <dbReference type="Proteomes" id="UP000596192"/>
    </source>
</evidence>
<organism evidence="2 3">
    <name type="scientific">Azotobacter chroococcum</name>
    <dbReference type="NCBI Taxonomy" id="353"/>
    <lineage>
        <taxon>Bacteria</taxon>
        <taxon>Pseudomonadati</taxon>
        <taxon>Pseudomonadota</taxon>
        <taxon>Gammaproteobacteria</taxon>
        <taxon>Pseudomonadales</taxon>
        <taxon>Pseudomonadaceae</taxon>
        <taxon>Azotobacter</taxon>
    </lineage>
</organism>